<dbReference type="InterPro" id="IPR016098">
    <property type="entry name" value="CAP/MinC_C"/>
</dbReference>
<name>A0A9P4N2U5_9PLEO</name>
<comment type="subcellular location">
    <subcellularLocation>
        <location evidence="1">Cytoplasm</location>
    </subcellularLocation>
</comment>
<dbReference type="InterPro" id="IPR006599">
    <property type="entry name" value="CARP_motif"/>
</dbReference>
<evidence type="ECO:0000256" key="4">
    <source>
        <dbReference type="ARBA" id="ARBA00023186"/>
    </source>
</evidence>
<sequence length="379" mass="41627">MATSAVAPQAGVGLKERFFRYFQHEITALQQQMDRLNSTAYSGGERNYAVDHCLAGIERLSHEVKDASSYVPAYDQRTYADAIKALSEKLQSIRNSFDPPKRFQFKAARKNSSAISLSDAAELAQQSKLRVPGYNTDSSNANSSFAPTPLENPSPTQEKSEQEVTVNINLQVARGGVNGIAGVPESSFSNASSVTISNHSSNHIILPTSASHATSSGMVSNLRRCVVDLSQPTTDGNPFAGLTLKNIKDSLIICGQVNGSIHITSVENSVIVTACRQFRMHTSKKVDVYLHCSSRPIIEDCELIRFAPLPDTYLTPEVSQFQNQWDQIDDFRWLQTESNPHFNLLSATNRIEESVWRDIVPGGHSVSLNDILKAVAIIN</sequence>
<feature type="compositionally biased region" description="Polar residues" evidence="5">
    <location>
        <begin position="135"/>
        <end position="163"/>
    </location>
</feature>
<evidence type="ECO:0000313" key="8">
    <source>
        <dbReference type="Proteomes" id="UP000800093"/>
    </source>
</evidence>
<dbReference type="InterPro" id="IPR038397">
    <property type="entry name" value="TBCC_N_sf"/>
</dbReference>
<dbReference type="OrthoDB" id="194775at2759"/>
<organism evidence="7 8">
    <name type="scientific">Lojkania enalia</name>
    <dbReference type="NCBI Taxonomy" id="147567"/>
    <lineage>
        <taxon>Eukaryota</taxon>
        <taxon>Fungi</taxon>
        <taxon>Dikarya</taxon>
        <taxon>Ascomycota</taxon>
        <taxon>Pezizomycotina</taxon>
        <taxon>Dothideomycetes</taxon>
        <taxon>Pleosporomycetidae</taxon>
        <taxon>Pleosporales</taxon>
        <taxon>Pleosporales incertae sedis</taxon>
        <taxon>Lojkania</taxon>
    </lineage>
</organism>
<feature type="region of interest" description="Disordered" evidence="5">
    <location>
        <begin position="132"/>
        <end position="163"/>
    </location>
</feature>
<evidence type="ECO:0000256" key="2">
    <source>
        <dbReference type="ARBA" id="ARBA00008848"/>
    </source>
</evidence>
<protein>
    <submittedName>
        <fullName evidence="7">TBCC-domain-containing protein</fullName>
    </submittedName>
</protein>
<reference evidence="8" key="1">
    <citation type="journal article" date="2020" name="Stud. Mycol.">
        <title>101 Dothideomycetes genomes: A test case for predicting lifestyles and emergence of pathogens.</title>
        <authorList>
            <person name="Haridas S."/>
            <person name="Albert R."/>
            <person name="Binder M."/>
            <person name="Bloem J."/>
            <person name="LaButti K."/>
            <person name="Salamov A."/>
            <person name="Andreopoulos B."/>
            <person name="Baker S."/>
            <person name="Barry K."/>
            <person name="Bills G."/>
            <person name="Bluhm B."/>
            <person name="Cannon C."/>
            <person name="Castanera R."/>
            <person name="Culley D."/>
            <person name="Daum C."/>
            <person name="Ezra D."/>
            <person name="Gonzalez J."/>
            <person name="Henrissat B."/>
            <person name="Kuo A."/>
            <person name="Liang C."/>
            <person name="Lipzen A."/>
            <person name="Lutzoni F."/>
            <person name="Magnuson J."/>
            <person name="Mondo S."/>
            <person name="Nolan M."/>
            <person name="Ohm R."/>
            <person name="Pangilinan J."/>
            <person name="Park H.-J."/>
            <person name="Ramirez L."/>
            <person name="Alfaro M."/>
            <person name="Sun H."/>
            <person name="Tritt A."/>
            <person name="Yoshinaga Y."/>
            <person name="Zwiers L.-H."/>
            <person name="Turgeon B."/>
            <person name="Goodwin S."/>
            <person name="Spatafora J."/>
            <person name="Crous P."/>
            <person name="Grigoriev I."/>
        </authorList>
    </citation>
    <scope>NUCLEOTIDE SEQUENCE [LARGE SCALE GENOMIC DNA]</scope>
    <source>
        <strain evidence="8">CBS 304.66</strain>
    </source>
</reference>
<dbReference type="GO" id="GO:0007021">
    <property type="term" value="P:tubulin complex assembly"/>
    <property type="evidence" value="ECO:0007669"/>
    <property type="project" value="TreeGrafter"/>
</dbReference>
<keyword evidence="4" id="KW-0143">Chaperone</keyword>
<comment type="similarity">
    <text evidence="2">Belongs to the TBCC family.</text>
</comment>
<keyword evidence="3" id="KW-0963">Cytoplasm</keyword>
<dbReference type="Gene3D" id="2.160.20.70">
    <property type="match status" value="1"/>
</dbReference>
<evidence type="ECO:0000256" key="5">
    <source>
        <dbReference type="SAM" id="MobiDB-lite"/>
    </source>
</evidence>
<dbReference type="EMBL" id="ML986590">
    <property type="protein sequence ID" value="KAF2267675.1"/>
    <property type="molecule type" value="Genomic_DNA"/>
</dbReference>
<dbReference type="Pfam" id="PF07986">
    <property type="entry name" value="TBCC"/>
    <property type="match status" value="1"/>
</dbReference>
<dbReference type="GO" id="GO:0005737">
    <property type="term" value="C:cytoplasm"/>
    <property type="evidence" value="ECO:0007669"/>
    <property type="project" value="UniProtKB-SubCell"/>
</dbReference>
<accession>A0A9P4N2U5</accession>
<dbReference type="GO" id="GO:0007023">
    <property type="term" value="P:post-chaperonin tubulin folding pathway"/>
    <property type="evidence" value="ECO:0007669"/>
    <property type="project" value="InterPro"/>
</dbReference>
<dbReference type="Gene3D" id="1.20.58.1250">
    <property type="entry name" value="Tubulin Binding Cofactor C, N-terminal domain"/>
    <property type="match status" value="1"/>
</dbReference>
<evidence type="ECO:0000313" key="7">
    <source>
        <dbReference type="EMBL" id="KAF2267675.1"/>
    </source>
</evidence>
<dbReference type="InterPro" id="IPR027684">
    <property type="entry name" value="TBCC"/>
</dbReference>
<proteinExistence type="inferred from homology"/>
<dbReference type="PANTHER" id="PTHR15139">
    <property type="entry name" value="TUBULIN FOLDING COFACTOR C"/>
    <property type="match status" value="1"/>
</dbReference>
<dbReference type="PANTHER" id="PTHR15139:SF0">
    <property type="entry name" value="TUBULIN-SPECIFIC CHAPERONE C"/>
    <property type="match status" value="1"/>
</dbReference>
<dbReference type="PROSITE" id="PS51329">
    <property type="entry name" value="C_CAP_COFACTOR_C"/>
    <property type="match status" value="1"/>
</dbReference>
<dbReference type="SMART" id="SM00673">
    <property type="entry name" value="CARP"/>
    <property type="match status" value="1"/>
</dbReference>
<keyword evidence="8" id="KW-1185">Reference proteome</keyword>
<comment type="caution">
    <text evidence="7">The sequence shown here is derived from an EMBL/GenBank/DDBJ whole genome shotgun (WGS) entry which is preliminary data.</text>
</comment>
<dbReference type="InterPro" id="IPR017901">
    <property type="entry name" value="C-CAP_CF_C-like"/>
</dbReference>
<gene>
    <name evidence="7" type="ORF">CC78DRAFT_530754</name>
</gene>
<evidence type="ECO:0000259" key="6">
    <source>
        <dbReference type="PROSITE" id="PS51329"/>
    </source>
</evidence>
<dbReference type="Proteomes" id="UP000800093">
    <property type="component" value="Unassembled WGS sequence"/>
</dbReference>
<dbReference type="AlphaFoldDB" id="A0A9P4N2U5"/>
<dbReference type="InterPro" id="IPR012945">
    <property type="entry name" value="Tubulin-bd_cofactor_C_dom"/>
</dbReference>
<feature type="domain" description="C-CAP/cofactor C-like" evidence="6">
    <location>
        <begin position="184"/>
        <end position="333"/>
    </location>
</feature>
<evidence type="ECO:0000256" key="1">
    <source>
        <dbReference type="ARBA" id="ARBA00004496"/>
    </source>
</evidence>
<evidence type="ECO:0000256" key="3">
    <source>
        <dbReference type="ARBA" id="ARBA00022490"/>
    </source>
</evidence>